<dbReference type="RefSeq" id="WP_183448088.1">
    <property type="nucleotide sequence ID" value="NZ_JACHWB010000001.1"/>
</dbReference>
<proteinExistence type="predicted"/>
<dbReference type="EMBL" id="JACHWB010000001">
    <property type="protein sequence ID" value="MBB3018201.1"/>
    <property type="molecule type" value="Genomic_DNA"/>
</dbReference>
<dbReference type="Proteomes" id="UP000532010">
    <property type="component" value="Unassembled WGS sequence"/>
</dbReference>
<evidence type="ECO:0000313" key="2">
    <source>
        <dbReference type="Proteomes" id="UP000532010"/>
    </source>
</evidence>
<dbReference type="AlphaFoldDB" id="A0A7W4YVU7"/>
<reference evidence="1 2" key="1">
    <citation type="submission" date="2020-08" db="EMBL/GenBank/DDBJ databases">
        <title>The Agave Microbiome: Exploring the role of microbial communities in plant adaptations to desert environments.</title>
        <authorList>
            <person name="Partida-Martinez L.P."/>
        </authorList>
    </citation>
    <scope>NUCLEOTIDE SEQUENCE [LARGE SCALE GENOMIC DNA]</scope>
    <source>
        <strain evidence="1 2">AT3.9</strain>
    </source>
</reference>
<comment type="caution">
    <text evidence="1">The sequence shown here is derived from an EMBL/GenBank/DDBJ whole genome shotgun (WGS) entry which is preliminary data.</text>
</comment>
<accession>A0A7W4YVU7</accession>
<gene>
    <name evidence="1" type="ORF">FHR70_001241</name>
</gene>
<protein>
    <submittedName>
        <fullName evidence="1">Uncharacterized protein</fullName>
    </submittedName>
</protein>
<evidence type="ECO:0000313" key="1">
    <source>
        <dbReference type="EMBL" id="MBB3018201.1"/>
    </source>
</evidence>
<organism evidence="1 2">
    <name type="scientific">Microvirga lupini</name>
    <dbReference type="NCBI Taxonomy" id="420324"/>
    <lineage>
        <taxon>Bacteria</taxon>
        <taxon>Pseudomonadati</taxon>
        <taxon>Pseudomonadota</taxon>
        <taxon>Alphaproteobacteria</taxon>
        <taxon>Hyphomicrobiales</taxon>
        <taxon>Methylobacteriaceae</taxon>
        <taxon>Microvirga</taxon>
    </lineage>
</organism>
<name>A0A7W4YVU7_9HYPH</name>
<sequence>MAKQLDQFRQLIEIKPDRTRRVFRGADLYRHRLPVLGDRHANPYFGHDTCLDSQSGHVAQNVEFNRAQPEWIFCTAKVVELCLR</sequence>
<keyword evidence="2" id="KW-1185">Reference proteome</keyword>